<evidence type="ECO:0000256" key="1">
    <source>
        <dbReference type="ARBA" id="ARBA00022741"/>
    </source>
</evidence>
<dbReference type="EMBL" id="BRYA01000061">
    <property type="protein sequence ID" value="GMI35920.1"/>
    <property type="molecule type" value="Genomic_DNA"/>
</dbReference>
<keyword evidence="3 6" id="KW-0175">Coiled coil</keyword>
<dbReference type="PROSITE" id="PS00411">
    <property type="entry name" value="KINESIN_MOTOR_1"/>
    <property type="match status" value="1"/>
</dbReference>
<proteinExistence type="inferred from homology"/>
<feature type="compositionally biased region" description="Basic and acidic residues" evidence="7">
    <location>
        <begin position="255"/>
        <end position="271"/>
    </location>
</feature>
<feature type="compositionally biased region" description="Polar residues" evidence="7">
    <location>
        <begin position="29"/>
        <end position="38"/>
    </location>
</feature>
<dbReference type="Gene3D" id="3.40.850.10">
    <property type="entry name" value="Kinesin motor domain"/>
    <property type="match status" value="1"/>
</dbReference>
<dbReference type="Proteomes" id="UP001165065">
    <property type="component" value="Unassembled WGS sequence"/>
</dbReference>
<evidence type="ECO:0000259" key="8">
    <source>
        <dbReference type="PROSITE" id="PS50067"/>
    </source>
</evidence>
<dbReference type="InterPro" id="IPR036961">
    <property type="entry name" value="Kinesin_motor_dom_sf"/>
</dbReference>
<feature type="coiled-coil region" evidence="6">
    <location>
        <begin position="1095"/>
        <end position="1234"/>
    </location>
</feature>
<name>A0A9W7G7H7_9STRA</name>
<feature type="compositionally biased region" description="Basic residues" evidence="7">
    <location>
        <begin position="1256"/>
        <end position="1277"/>
    </location>
</feature>
<feature type="binding site" evidence="5">
    <location>
        <begin position="109"/>
        <end position="116"/>
    </location>
    <ligand>
        <name>ATP</name>
        <dbReference type="ChEBI" id="CHEBI:30616"/>
    </ligand>
</feature>
<evidence type="ECO:0000256" key="5">
    <source>
        <dbReference type="PROSITE-ProRule" id="PRU00283"/>
    </source>
</evidence>
<protein>
    <recommendedName>
        <fullName evidence="8">Kinesin motor domain-containing protein</fullName>
    </recommendedName>
</protein>
<dbReference type="InterPro" id="IPR019821">
    <property type="entry name" value="Kinesin_motor_CS"/>
</dbReference>
<dbReference type="GO" id="GO:0003777">
    <property type="term" value="F:microtubule motor activity"/>
    <property type="evidence" value="ECO:0007669"/>
    <property type="project" value="InterPro"/>
</dbReference>
<feature type="domain" description="Kinesin motor" evidence="8">
    <location>
        <begin position="11"/>
        <end position="384"/>
    </location>
</feature>
<evidence type="ECO:0000256" key="7">
    <source>
        <dbReference type="SAM" id="MobiDB-lite"/>
    </source>
</evidence>
<feature type="region of interest" description="Disordered" evidence="7">
    <location>
        <begin position="18"/>
        <end position="38"/>
    </location>
</feature>
<keyword evidence="2 5" id="KW-0067">ATP-binding</keyword>
<dbReference type="InterPro" id="IPR027640">
    <property type="entry name" value="Kinesin-like_fam"/>
</dbReference>
<gene>
    <name evidence="9" type="ORF">TrCOL_g9853</name>
</gene>
<reference evidence="10" key="1">
    <citation type="journal article" date="2023" name="Commun. Biol.">
        <title>Genome analysis of Parmales, the sister group of diatoms, reveals the evolutionary specialization of diatoms from phago-mixotrophs to photoautotrophs.</title>
        <authorList>
            <person name="Ban H."/>
            <person name="Sato S."/>
            <person name="Yoshikawa S."/>
            <person name="Yamada K."/>
            <person name="Nakamura Y."/>
            <person name="Ichinomiya M."/>
            <person name="Sato N."/>
            <person name="Blanc-Mathieu R."/>
            <person name="Endo H."/>
            <person name="Kuwata A."/>
            <person name="Ogata H."/>
        </authorList>
    </citation>
    <scope>NUCLEOTIDE SEQUENCE [LARGE SCALE GENOMIC DNA]</scope>
</reference>
<evidence type="ECO:0000313" key="10">
    <source>
        <dbReference type="Proteomes" id="UP001165065"/>
    </source>
</evidence>
<evidence type="ECO:0000256" key="4">
    <source>
        <dbReference type="ARBA" id="ARBA00023175"/>
    </source>
</evidence>
<dbReference type="PRINTS" id="PR00380">
    <property type="entry name" value="KINESINHEAVY"/>
</dbReference>
<comment type="similarity">
    <text evidence="5">Belongs to the TRAFAC class myosin-kinesin ATPase superfamily. Kinesin family.</text>
</comment>
<dbReference type="SMART" id="SM00129">
    <property type="entry name" value="KISc"/>
    <property type="match status" value="1"/>
</dbReference>
<feature type="coiled-coil region" evidence="6">
    <location>
        <begin position="595"/>
        <end position="1018"/>
    </location>
</feature>
<accession>A0A9W7G7H7</accession>
<feature type="region of interest" description="Disordered" evidence="7">
    <location>
        <begin position="1235"/>
        <end position="1304"/>
    </location>
</feature>
<dbReference type="Pfam" id="PF00225">
    <property type="entry name" value="Kinesin"/>
    <property type="match status" value="1"/>
</dbReference>
<feature type="region of interest" description="Disordered" evidence="7">
    <location>
        <begin position="546"/>
        <end position="593"/>
    </location>
</feature>
<evidence type="ECO:0000256" key="6">
    <source>
        <dbReference type="SAM" id="Coils"/>
    </source>
</evidence>
<dbReference type="InterPro" id="IPR001752">
    <property type="entry name" value="Kinesin_motor_dom"/>
</dbReference>
<feature type="region of interest" description="Disordered" evidence="7">
    <location>
        <begin position="250"/>
        <end position="271"/>
    </location>
</feature>
<dbReference type="PANTHER" id="PTHR47968:SF75">
    <property type="entry name" value="CENTROMERE-ASSOCIATED PROTEIN E"/>
    <property type="match status" value="1"/>
</dbReference>
<organism evidence="9 10">
    <name type="scientific">Triparma columacea</name>
    <dbReference type="NCBI Taxonomy" id="722753"/>
    <lineage>
        <taxon>Eukaryota</taxon>
        <taxon>Sar</taxon>
        <taxon>Stramenopiles</taxon>
        <taxon>Ochrophyta</taxon>
        <taxon>Bolidophyceae</taxon>
        <taxon>Parmales</taxon>
        <taxon>Triparmaceae</taxon>
        <taxon>Triparma</taxon>
    </lineage>
</organism>
<dbReference type="PROSITE" id="PS50067">
    <property type="entry name" value="KINESIN_MOTOR_2"/>
    <property type="match status" value="1"/>
</dbReference>
<feature type="compositionally biased region" description="Low complexity" evidence="7">
    <location>
        <begin position="546"/>
        <end position="576"/>
    </location>
</feature>
<dbReference type="GO" id="GO:0005524">
    <property type="term" value="F:ATP binding"/>
    <property type="evidence" value="ECO:0007669"/>
    <property type="project" value="UniProtKB-UniRule"/>
</dbReference>
<keyword evidence="10" id="KW-1185">Reference proteome</keyword>
<evidence type="ECO:0000313" key="9">
    <source>
        <dbReference type="EMBL" id="GMI35920.1"/>
    </source>
</evidence>
<keyword evidence="1 5" id="KW-0547">Nucleotide-binding</keyword>
<comment type="caution">
    <text evidence="9">The sequence shown here is derived from an EMBL/GenBank/DDBJ whole genome shotgun (WGS) entry which is preliminary data.</text>
</comment>
<dbReference type="GO" id="GO:0008017">
    <property type="term" value="F:microtubule binding"/>
    <property type="evidence" value="ECO:0007669"/>
    <property type="project" value="InterPro"/>
</dbReference>
<evidence type="ECO:0000256" key="2">
    <source>
        <dbReference type="ARBA" id="ARBA00022840"/>
    </source>
</evidence>
<sequence>MPKNSSNDEEGIMVAIRMRPLNARETTPDSESASQGTSRVWRVLPSYNSCTQTLPTGAPLKEKVQNRTFFTYDKAFGEASTTTDVYTNTAKGIVGSVTEGLNGTVFAYGQTSSGKTFTMQGSEPTVDAEHPGIIHMAASDIFQSIESTTTRDYLIRCSFIEIYNEEVRDLLASSSPLEIREHPKKGVYVDAKETIVGTFEQLLNVLTQGERHRAVAATGMNDRSSRSHTIFRITLESRLTDEEQERISQLIESEQENKTPAEGEVGQGEKKKDECVRVSTLNLVDLAGSESVRLTGASGERQKEGGKINQSLLTLSRVIHSLGQASNSGQHVHVNYRDSKLTRILQPSLSGNARMAVICCATPSELYLEETRSTLQFAARAKMVKTRAKVNEVLDDRAVIKKLQAELNEVKKLAGGNKAIKRFKMMEKERDEKSAHADKMEQKLAHLKNCIIKGGTLFNPLPTVHPSLRTPAKTRRNNRRMTVEPKAARDMMMLDSTPEFPKKEKDTRRKSVGTALCGLRPATLLPPSPALHSTTGLNEFVIATSTTSSNRRLSTDSATSSSSTASRLSLSSTDSSPAAKANPTLPPNTPHSSELDLLRQALRAKGTQNKNLKEKLEALNTLVEGMKSAQKTLEAERDDIGSECEELIKQNEELQAGKAQDAETKVAEGEKVKEMEEKVKMADAEIETIKKEASAASEEAAAVSKELKDTQFKLSAAQDDNEDLMEELKEKTAGLEEQVEKLKKENEELKKEDGEVASLQELLQNSNEAIEEARQTAVDLEAEYANSKSELQGEIETLKQDLEDALAMAEEAQENAAQANVNEELAAKMKEMEEMHKLEIDELKEELSSSKRSVAIEFEQATSKIKGELKNVEDDLAAKETEAYELKQKVEDLQEQQTAAEGQIYEKQQQVEDLQEQVESTELGATAARNAADQANVKIFELAQNVKKLEADLKSAKEESSDNGAEEVEKFKAELAAKDARIKKLEAVRLTKEQCAALKKMKEERISYMKKAKELEKVNERLRTSSSDGSVSDEAHKANLAEISKLKESNDAIGNKLRKYAEHCQKLEAEKAAIIDTIQKTDGENDAESDFAGAVAALCERLSAAEEECEALASSETRANTYLTQLDRAKEEKAKLVENNKIQSERVAKLQSVEASLSESLNKAETKVTELEAQAEELKSKTTNMEGEKGEVEAEKTKQVRFLEQENLNLMMETKTLKRNLQTVQAELAAYRAANSVSSSPALKEIDGNAGTPGTGKKKTPQAKSSTKKRVTRKRAAMMKAAVAGLGEAGDLENEDNTEECKQS</sequence>
<dbReference type="InterPro" id="IPR027417">
    <property type="entry name" value="P-loop_NTPase"/>
</dbReference>
<evidence type="ECO:0000256" key="3">
    <source>
        <dbReference type="ARBA" id="ARBA00023054"/>
    </source>
</evidence>
<dbReference type="SUPFAM" id="SSF52540">
    <property type="entry name" value="P-loop containing nucleoside triphosphate hydrolases"/>
    <property type="match status" value="1"/>
</dbReference>
<dbReference type="PANTHER" id="PTHR47968">
    <property type="entry name" value="CENTROMERE PROTEIN E"/>
    <property type="match status" value="1"/>
</dbReference>
<dbReference type="OrthoDB" id="193942at2759"/>
<keyword evidence="4 5" id="KW-0505">Motor protein</keyword>
<dbReference type="GO" id="GO:0007018">
    <property type="term" value="P:microtubule-based movement"/>
    <property type="evidence" value="ECO:0007669"/>
    <property type="project" value="InterPro"/>
</dbReference>